<dbReference type="AlphaFoldDB" id="A0AAJ1UAA3"/>
<keyword evidence="3 5" id="KW-1133">Transmembrane helix</keyword>
<evidence type="ECO:0000256" key="5">
    <source>
        <dbReference type="SAM" id="Phobius"/>
    </source>
</evidence>
<comment type="subcellular location">
    <subcellularLocation>
        <location evidence="1">Cell membrane</location>
        <topology evidence="1">Multi-pass membrane protein</topology>
    </subcellularLocation>
</comment>
<comment type="caution">
    <text evidence="8">The sequence shown here is derived from an EMBL/GenBank/DDBJ whole genome shotgun (WGS) entry which is preliminary data.</text>
</comment>
<dbReference type="Proteomes" id="UP001239215">
    <property type="component" value="Unassembled WGS sequence"/>
</dbReference>
<dbReference type="InterPro" id="IPR039421">
    <property type="entry name" value="Type_1_exporter"/>
</dbReference>
<dbReference type="GO" id="GO:0005524">
    <property type="term" value="F:ATP binding"/>
    <property type="evidence" value="ECO:0007669"/>
    <property type="project" value="UniProtKB-KW"/>
</dbReference>
<dbReference type="InterPro" id="IPR003439">
    <property type="entry name" value="ABC_transporter-like_ATP-bd"/>
</dbReference>
<dbReference type="Gene3D" id="3.40.50.300">
    <property type="entry name" value="P-loop containing nucleotide triphosphate hydrolases"/>
    <property type="match status" value="1"/>
</dbReference>
<evidence type="ECO:0000256" key="3">
    <source>
        <dbReference type="ARBA" id="ARBA00022989"/>
    </source>
</evidence>
<keyword evidence="8" id="KW-0067">ATP-binding</keyword>
<evidence type="ECO:0000256" key="2">
    <source>
        <dbReference type="ARBA" id="ARBA00022692"/>
    </source>
</evidence>
<keyword evidence="8" id="KW-0547">Nucleotide-binding</keyword>
<dbReference type="Pfam" id="PF00664">
    <property type="entry name" value="ABC_membrane"/>
    <property type="match status" value="1"/>
</dbReference>
<dbReference type="GO" id="GO:0016887">
    <property type="term" value="F:ATP hydrolysis activity"/>
    <property type="evidence" value="ECO:0007669"/>
    <property type="project" value="InterPro"/>
</dbReference>
<protein>
    <submittedName>
        <fullName evidence="8">ABC transport system ATP-binding protein</fullName>
    </submittedName>
</protein>
<dbReference type="PROSITE" id="PS50893">
    <property type="entry name" value="ABC_TRANSPORTER_2"/>
    <property type="match status" value="1"/>
</dbReference>
<feature type="domain" description="ABC transporter" evidence="6">
    <location>
        <begin position="350"/>
        <end position="581"/>
    </location>
</feature>
<keyword evidence="2 5" id="KW-0812">Transmembrane</keyword>
<dbReference type="GO" id="GO:0015421">
    <property type="term" value="F:ABC-type oligopeptide transporter activity"/>
    <property type="evidence" value="ECO:0007669"/>
    <property type="project" value="TreeGrafter"/>
</dbReference>
<gene>
    <name evidence="8" type="ORF">QE405_003691</name>
</gene>
<dbReference type="InterPro" id="IPR036640">
    <property type="entry name" value="ABC1_TM_sf"/>
</dbReference>
<evidence type="ECO:0000256" key="1">
    <source>
        <dbReference type="ARBA" id="ARBA00004651"/>
    </source>
</evidence>
<dbReference type="InterPro" id="IPR011527">
    <property type="entry name" value="ABC1_TM_dom"/>
</dbReference>
<evidence type="ECO:0000313" key="8">
    <source>
        <dbReference type="EMBL" id="MDQ1106407.1"/>
    </source>
</evidence>
<feature type="transmembrane region" description="Helical" evidence="5">
    <location>
        <begin position="80"/>
        <end position="98"/>
    </location>
</feature>
<dbReference type="RefSeq" id="WP_307203941.1">
    <property type="nucleotide sequence ID" value="NZ_JAUTAN010000001.1"/>
</dbReference>
<reference evidence="8" key="1">
    <citation type="submission" date="2023-07" db="EMBL/GenBank/DDBJ databases">
        <title>Functional and genomic diversity of the sorghum phyllosphere microbiome.</title>
        <authorList>
            <person name="Shade A."/>
        </authorList>
    </citation>
    <scope>NUCLEOTIDE SEQUENCE</scope>
    <source>
        <strain evidence="8">SORGH_AS_1067</strain>
    </source>
</reference>
<feature type="domain" description="ABC transmembrane type-1" evidence="7">
    <location>
        <begin position="45"/>
        <end position="324"/>
    </location>
</feature>
<accession>A0AAJ1UAA3</accession>
<dbReference type="SUPFAM" id="SSF52540">
    <property type="entry name" value="P-loop containing nucleoside triphosphate hydrolases"/>
    <property type="match status" value="1"/>
</dbReference>
<dbReference type="PROSITE" id="PS00211">
    <property type="entry name" value="ABC_TRANSPORTER_1"/>
    <property type="match status" value="1"/>
</dbReference>
<evidence type="ECO:0000259" key="7">
    <source>
        <dbReference type="PROSITE" id="PS50929"/>
    </source>
</evidence>
<name>A0AAJ1UAA3_9ACTN</name>
<dbReference type="Pfam" id="PF00005">
    <property type="entry name" value="ABC_tran"/>
    <property type="match status" value="1"/>
</dbReference>
<evidence type="ECO:0000313" key="9">
    <source>
        <dbReference type="Proteomes" id="UP001239215"/>
    </source>
</evidence>
<feature type="transmembrane region" description="Helical" evidence="5">
    <location>
        <begin position="43"/>
        <end position="68"/>
    </location>
</feature>
<sequence>MRTRIAQRLVPDPEVAPPAVTDERPTTGGRLLRRTLRRHRGRLTAAFALIATWQVCEATVPVAIGIIIDRAVATGDLVALGWSALGLAALFAVLSYSYRFGARVSGYAMQVENHRLRTEITDHVLSPAGARTGAMPGEVLSLATSDAEVSTLVVHQVAQACAGIAGLTVAVGVLFWTDPLLGVVVAVGTPLVLLGSQAVAPLLSRRTAAAQERIARASGLAADLVSGLRPLQGVGAQGTALGRYRVASRDAAEAGVASARAEGLMLGVTAGASLLFLAVVALLAGLRAVDGHLTVGELIAVVGLAQFLAEPLLMCAELVSTLAASRGSAGRISTFLATPPLERHGDRPAPTDAPLVVRDVVAGPLRGLDLAVRPGCLVALVVDEPAAASTLLGLLRAEDVPEAGQVSLGDVPLAELALAERHRTLLVAAHRVDLFEGTLASNVDPGGALPTARRDEVLGASAADDVVALSPEGLDAHVAAHGSTLSGGQQQRVALARALAADPPVLVLDEPTTAVDAVTEQRIAGGLRALRQGRATLVLTSSPALLAVADEVVHVVAGRVARTGTHIALLEHAAYREAVLR</sequence>
<keyword evidence="4 5" id="KW-0472">Membrane</keyword>
<dbReference type="PROSITE" id="PS50929">
    <property type="entry name" value="ABC_TM1F"/>
    <property type="match status" value="1"/>
</dbReference>
<dbReference type="SUPFAM" id="SSF90123">
    <property type="entry name" value="ABC transporter transmembrane region"/>
    <property type="match status" value="1"/>
</dbReference>
<dbReference type="CDD" id="cd07346">
    <property type="entry name" value="ABC_6TM_exporters"/>
    <property type="match status" value="1"/>
</dbReference>
<dbReference type="EMBL" id="JAUTAN010000001">
    <property type="protein sequence ID" value="MDQ1106407.1"/>
    <property type="molecule type" value="Genomic_DNA"/>
</dbReference>
<feature type="transmembrane region" description="Helical" evidence="5">
    <location>
        <begin position="264"/>
        <end position="286"/>
    </location>
</feature>
<dbReference type="PANTHER" id="PTHR43394">
    <property type="entry name" value="ATP-DEPENDENT PERMEASE MDL1, MITOCHONDRIAL"/>
    <property type="match status" value="1"/>
</dbReference>
<organism evidence="8 9">
    <name type="scientific">Nocardioides zeae</name>
    <dbReference type="NCBI Taxonomy" id="1457234"/>
    <lineage>
        <taxon>Bacteria</taxon>
        <taxon>Bacillati</taxon>
        <taxon>Actinomycetota</taxon>
        <taxon>Actinomycetes</taxon>
        <taxon>Propionibacteriales</taxon>
        <taxon>Nocardioidaceae</taxon>
        <taxon>Nocardioides</taxon>
    </lineage>
</organism>
<dbReference type="InterPro" id="IPR027417">
    <property type="entry name" value="P-loop_NTPase"/>
</dbReference>
<dbReference type="Gene3D" id="1.20.1560.10">
    <property type="entry name" value="ABC transporter type 1, transmembrane domain"/>
    <property type="match status" value="1"/>
</dbReference>
<dbReference type="GO" id="GO:0005886">
    <property type="term" value="C:plasma membrane"/>
    <property type="evidence" value="ECO:0007669"/>
    <property type="project" value="UniProtKB-SubCell"/>
</dbReference>
<proteinExistence type="predicted"/>
<feature type="transmembrane region" description="Helical" evidence="5">
    <location>
        <begin position="157"/>
        <end position="177"/>
    </location>
</feature>
<dbReference type="InterPro" id="IPR017871">
    <property type="entry name" value="ABC_transporter-like_CS"/>
</dbReference>
<feature type="transmembrane region" description="Helical" evidence="5">
    <location>
        <begin position="183"/>
        <end position="203"/>
    </location>
</feature>
<evidence type="ECO:0000259" key="6">
    <source>
        <dbReference type="PROSITE" id="PS50893"/>
    </source>
</evidence>
<evidence type="ECO:0000256" key="4">
    <source>
        <dbReference type="ARBA" id="ARBA00023136"/>
    </source>
</evidence>
<dbReference type="PANTHER" id="PTHR43394:SF1">
    <property type="entry name" value="ATP-BINDING CASSETTE SUB-FAMILY B MEMBER 10, MITOCHONDRIAL"/>
    <property type="match status" value="1"/>
</dbReference>